<dbReference type="Proteomes" id="UP001549920">
    <property type="component" value="Unassembled WGS sequence"/>
</dbReference>
<organism evidence="3 4">
    <name type="scientific">Loxostege sticticalis</name>
    <name type="common">Beet webworm moth</name>
    <dbReference type="NCBI Taxonomy" id="481309"/>
    <lineage>
        <taxon>Eukaryota</taxon>
        <taxon>Metazoa</taxon>
        <taxon>Ecdysozoa</taxon>
        <taxon>Arthropoda</taxon>
        <taxon>Hexapoda</taxon>
        <taxon>Insecta</taxon>
        <taxon>Pterygota</taxon>
        <taxon>Neoptera</taxon>
        <taxon>Endopterygota</taxon>
        <taxon>Lepidoptera</taxon>
        <taxon>Glossata</taxon>
        <taxon>Ditrysia</taxon>
        <taxon>Pyraloidea</taxon>
        <taxon>Crambidae</taxon>
        <taxon>Pyraustinae</taxon>
        <taxon>Loxostege</taxon>
    </lineage>
</organism>
<feature type="compositionally biased region" description="Basic residues" evidence="1">
    <location>
        <begin position="807"/>
        <end position="824"/>
    </location>
</feature>
<dbReference type="InterPro" id="IPR043502">
    <property type="entry name" value="DNA/RNA_pol_sf"/>
</dbReference>
<dbReference type="CDD" id="cd01650">
    <property type="entry name" value="RT_nLTR_like"/>
    <property type="match status" value="1"/>
</dbReference>
<feature type="compositionally biased region" description="Basic and acidic residues" evidence="1">
    <location>
        <begin position="1"/>
        <end position="22"/>
    </location>
</feature>
<feature type="region of interest" description="Disordered" evidence="1">
    <location>
        <begin position="799"/>
        <end position="824"/>
    </location>
</feature>
<dbReference type="SUPFAM" id="SSF56219">
    <property type="entry name" value="DNase I-like"/>
    <property type="match status" value="1"/>
</dbReference>
<evidence type="ECO:0000313" key="4">
    <source>
        <dbReference type="Proteomes" id="UP001549920"/>
    </source>
</evidence>
<evidence type="ECO:0000256" key="1">
    <source>
        <dbReference type="SAM" id="MobiDB-lite"/>
    </source>
</evidence>
<keyword evidence="4" id="KW-1185">Reference proteome</keyword>
<dbReference type="Pfam" id="PF03372">
    <property type="entry name" value="Exo_endo_phos"/>
    <property type="match status" value="1"/>
</dbReference>
<evidence type="ECO:0000313" key="3">
    <source>
        <dbReference type="EMBL" id="KAL0878521.1"/>
    </source>
</evidence>
<dbReference type="PROSITE" id="PS50878">
    <property type="entry name" value="RT_POL"/>
    <property type="match status" value="1"/>
</dbReference>
<dbReference type="InterPro" id="IPR000477">
    <property type="entry name" value="RT_dom"/>
</dbReference>
<name>A0ABR3HPP4_LOXSC</name>
<gene>
    <name evidence="3" type="ORF">ABMA27_003610</name>
</gene>
<accession>A0ABR3HPP4</accession>
<dbReference type="InterPro" id="IPR043128">
    <property type="entry name" value="Rev_trsase/Diguanyl_cyclase"/>
</dbReference>
<dbReference type="PANTHER" id="PTHR19446">
    <property type="entry name" value="REVERSE TRANSCRIPTASES"/>
    <property type="match status" value="1"/>
</dbReference>
<reference evidence="3 4" key="1">
    <citation type="submission" date="2024-06" db="EMBL/GenBank/DDBJ databases">
        <title>A chromosome-level genome assembly of beet webworm, Loxostege sticticalis.</title>
        <authorList>
            <person name="Zhang Y."/>
        </authorList>
    </citation>
    <scope>NUCLEOTIDE SEQUENCE [LARGE SCALE GENOMIC DNA]</scope>
    <source>
        <strain evidence="3">AQ026</strain>
        <tissue evidence="3">Whole body</tissue>
    </source>
</reference>
<dbReference type="Gene3D" id="3.60.10.10">
    <property type="entry name" value="Endonuclease/exonuclease/phosphatase"/>
    <property type="match status" value="1"/>
</dbReference>
<protein>
    <recommendedName>
        <fullName evidence="2">Reverse transcriptase domain-containing protein</fullName>
    </recommendedName>
</protein>
<comment type="caution">
    <text evidence="3">The sequence shown here is derived from an EMBL/GenBank/DDBJ whole genome shotgun (WGS) entry which is preliminary data.</text>
</comment>
<dbReference type="CDD" id="cd09076">
    <property type="entry name" value="L1-EN"/>
    <property type="match status" value="1"/>
</dbReference>
<feature type="region of interest" description="Disordered" evidence="1">
    <location>
        <begin position="1"/>
        <end position="35"/>
    </location>
</feature>
<dbReference type="EMBL" id="JBEUOH010000015">
    <property type="protein sequence ID" value="KAL0878521.1"/>
    <property type="molecule type" value="Genomic_DNA"/>
</dbReference>
<dbReference type="InterPro" id="IPR005135">
    <property type="entry name" value="Endo/exonuclease/phosphatase"/>
</dbReference>
<dbReference type="Pfam" id="PF00078">
    <property type="entry name" value="RVT_1"/>
    <property type="match status" value="1"/>
</dbReference>
<feature type="domain" description="Reverse transcriptase" evidence="2">
    <location>
        <begin position="510"/>
        <end position="770"/>
    </location>
</feature>
<feature type="compositionally biased region" description="Polar residues" evidence="1">
    <location>
        <begin position="23"/>
        <end position="32"/>
    </location>
</feature>
<dbReference type="SUPFAM" id="SSF56672">
    <property type="entry name" value="DNA/RNA polymerases"/>
    <property type="match status" value="1"/>
</dbReference>
<dbReference type="Gene3D" id="3.30.70.270">
    <property type="match status" value="1"/>
</dbReference>
<evidence type="ECO:0000259" key="2">
    <source>
        <dbReference type="PROSITE" id="PS50878"/>
    </source>
</evidence>
<dbReference type="InterPro" id="IPR036691">
    <property type="entry name" value="Endo/exonu/phosph_ase_sf"/>
</dbReference>
<sequence length="824" mass="93786">MQGLLKENRGMDRASPHNDAQTHRPTSATNGLGLSDHGRIRLKKLVPQSNQKVRFATLNVGTLTGRTKELADLFKRRRLDFICLQETKWQGSKSRNIGEGYKLMYTGSQGNRNGVAIAIRQEHLDNIIEVKRFINIVAAYAPQVGCTKAEKEQFWTLLDDIWLEIPKNEITVVGGDLNGHVGSKYKPCQRIHGGHGYGSTNEEGKAIMQSAIDYIMLNRALVGRVTNCKVIPGECVVPQHRIVVMDMSFQAKSRPRKEKEPELTRWWLLKGRKADDFREELKDLNIPEDIENDVNASWSHLQTKILKAANKVLGRTRGGKRIPKETWWWSEPVQVAIKKKKEAFKTWQTTKTDADRSVYKDRKKEARKVVAVARSEATKELYNSLETKDGQKLIYKLAKARNQATKDVAKTKIVKGQDGTLLYHDSDILETWYKYYDQLLNPNTTTTNTCLPEADRNLGLVPPITPQEVKLSLKKMSNKKAMGPDGIPVEAWKCLGDPVFVLLANYFTRMLLEAKTMPEAWRLSTIVPLYKGKGCRYECNNYRGIKLMCHTMKLYERVIDSRLRMECSLSENQYGFVPGLSTIDPTFAMTQIAEEYRAKDEPFYVAFLDMEKAFDRVPRSTIWWSLRTRNVPEAYVSVIADMYKDARSFIRTTAGVTKSFPVTEGVHQGSVLSPYLFSLVLDTLTEVAQKKALWTFIYADDVAICTSNRQDLVEALAAWKQQLEAGGLVLSVAKTQYMECNVPTPSSDPIVVDGQTVQQCEEYKYLGSMIHRSGQLESNIQHRISAAWLKWRELTGATFNAPDPKKQTNRRPLRVNMRARSRKV</sequence>
<proteinExistence type="predicted"/>